<dbReference type="EMBL" id="PQLX01000001">
    <property type="protein sequence ID" value="POU68088.1"/>
    <property type="molecule type" value="Genomic_DNA"/>
</dbReference>
<gene>
    <name evidence="1" type="ORF">C3430_03135</name>
</gene>
<dbReference type="RefSeq" id="WP_103775007.1">
    <property type="nucleotide sequence ID" value="NZ_PQLX01000001.1"/>
</dbReference>
<dbReference type="InterPro" id="IPR003065">
    <property type="entry name" value="Invas_SpaK"/>
</dbReference>
<dbReference type="SUPFAM" id="SSF69635">
    <property type="entry name" value="Type III secretory system chaperone-like"/>
    <property type="match status" value="1"/>
</dbReference>
<dbReference type="Pfam" id="PF03519">
    <property type="entry name" value="Invas_SpaK"/>
    <property type="match status" value="1"/>
</dbReference>
<reference evidence="1 2" key="1">
    <citation type="submission" date="2018-01" db="EMBL/GenBank/DDBJ databases">
        <title>Complete genome sequences of 14 Citrobacter spp. isolated from plant in Canada.</title>
        <authorList>
            <person name="Bhandare S.G."/>
            <person name="Colavecchio A."/>
            <person name="Jeukens J."/>
            <person name="Emond-Rheault J.-G."/>
            <person name="Freschi L."/>
            <person name="Hamel J."/>
            <person name="Kukavica-Ibrulj I."/>
            <person name="Levesque R."/>
            <person name="Goodridge L."/>
        </authorList>
    </citation>
    <scope>NUCLEOTIDE SEQUENCE [LARGE SCALE GENOMIC DNA]</scope>
    <source>
        <strain evidence="1 2">S1285</strain>
    </source>
</reference>
<accession>A0A2S4S2J7</accession>
<evidence type="ECO:0000313" key="2">
    <source>
        <dbReference type="Proteomes" id="UP000237003"/>
    </source>
</evidence>
<organism evidence="1 2">
    <name type="scientific">Citrobacter amalonaticus</name>
    <dbReference type="NCBI Taxonomy" id="35703"/>
    <lineage>
        <taxon>Bacteria</taxon>
        <taxon>Pseudomonadati</taxon>
        <taxon>Pseudomonadota</taxon>
        <taxon>Gammaproteobacteria</taxon>
        <taxon>Enterobacterales</taxon>
        <taxon>Enterobacteriaceae</taxon>
        <taxon>Citrobacter</taxon>
    </lineage>
</organism>
<dbReference type="PRINTS" id="PR01305">
    <property type="entry name" value="SSPAKPROTEIN"/>
</dbReference>
<dbReference type="OrthoDB" id="8588812at2"/>
<dbReference type="Gene3D" id="3.30.1460.10">
    <property type="match status" value="1"/>
</dbReference>
<dbReference type="AlphaFoldDB" id="A0A2S4S2J7"/>
<dbReference type="CDD" id="cd17035">
    <property type="entry name" value="T3SC_IB_Spa15-like"/>
    <property type="match status" value="1"/>
</dbReference>
<name>A0A2S4S2J7_CITAM</name>
<protein>
    <submittedName>
        <fullName evidence="1">Uncharacterized protein</fullName>
    </submittedName>
</protein>
<sequence length="134" mass="15150">MYQVELVKILKEALDYLGCDPSIIADIDHHSTIELTFDSSPTLLISFVDDNVILWSQLAPVNPDVLVACAPRIIESLVAEYQWAANGQLHLVAGAEWYELRAIVNPEFMENGERFGIALESFFEIMKGYYEVLK</sequence>
<comment type="caution">
    <text evidence="1">The sequence shown here is derived from an EMBL/GenBank/DDBJ whole genome shotgun (WGS) entry which is preliminary data.</text>
</comment>
<dbReference type="Proteomes" id="UP000237003">
    <property type="component" value="Unassembled WGS sequence"/>
</dbReference>
<proteinExistence type="predicted"/>
<evidence type="ECO:0000313" key="1">
    <source>
        <dbReference type="EMBL" id="POU68088.1"/>
    </source>
</evidence>